<dbReference type="OMA" id="EEHRWEA"/>
<dbReference type="Proteomes" id="UP000694892">
    <property type="component" value="Chromosome 3L"/>
</dbReference>
<dbReference type="GO" id="GO:0051015">
    <property type="term" value="F:actin filament binding"/>
    <property type="evidence" value="ECO:0007669"/>
    <property type="project" value="TreeGrafter"/>
</dbReference>
<feature type="compositionally biased region" description="Basic and acidic residues" evidence="15">
    <location>
        <begin position="261"/>
        <end position="284"/>
    </location>
</feature>
<dbReference type="GO" id="GO:0030027">
    <property type="term" value="C:lamellipodium"/>
    <property type="evidence" value="ECO:0007669"/>
    <property type="project" value="TreeGrafter"/>
</dbReference>
<evidence type="ECO:0000256" key="8">
    <source>
        <dbReference type="ARBA" id="ARBA00022902"/>
    </source>
</evidence>
<gene>
    <name evidence="17" type="ORF">XELAEV_18017300mg</name>
</gene>
<evidence type="ECO:0000256" key="15">
    <source>
        <dbReference type="SAM" id="MobiDB-lite"/>
    </source>
</evidence>
<comment type="subcellular location">
    <subcellularLocation>
        <location evidence="2">Cell junction</location>
    </subcellularLocation>
    <subcellularLocation>
        <location evidence="1">Cell projection</location>
        <location evidence="1">Dendrite</location>
    </subcellularLocation>
    <subcellularLocation>
        <location evidence="4">Cell projection</location>
        <location evidence="4">Growth cone</location>
    </subcellularLocation>
    <subcellularLocation>
        <location evidence="3">Cytoplasm</location>
        <location evidence="3">Cell cortex</location>
    </subcellularLocation>
</comment>
<feature type="region of interest" description="Disordered" evidence="15">
    <location>
        <begin position="345"/>
        <end position="400"/>
    </location>
</feature>
<keyword evidence="9" id="KW-0965">Cell junction</keyword>
<dbReference type="GO" id="GO:0098974">
    <property type="term" value="P:postsynaptic actin cytoskeleton organization"/>
    <property type="evidence" value="ECO:0007669"/>
    <property type="project" value="TreeGrafter"/>
</dbReference>
<dbReference type="GO" id="GO:0030833">
    <property type="term" value="P:regulation of actin filament polymerization"/>
    <property type="evidence" value="ECO:0007669"/>
    <property type="project" value="TreeGrafter"/>
</dbReference>
<keyword evidence="5" id="KW-0217">Developmental protein</keyword>
<dbReference type="SMART" id="SM00102">
    <property type="entry name" value="ADF"/>
    <property type="match status" value="1"/>
</dbReference>
<evidence type="ECO:0000256" key="13">
    <source>
        <dbReference type="ARBA" id="ARBA00073040"/>
    </source>
</evidence>
<dbReference type="GO" id="GO:0045211">
    <property type="term" value="C:postsynaptic membrane"/>
    <property type="evidence" value="ECO:0007669"/>
    <property type="project" value="TreeGrafter"/>
</dbReference>
<feature type="region of interest" description="Disordered" evidence="15">
    <location>
        <begin position="261"/>
        <end position="321"/>
    </location>
</feature>
<keyword evidence="12" id="KW-0966">Cell projection</keyword>
<evidence type="ECO:0000256" key="3">
    <source>
        <dbReference type="ARBA" id="ARBA00004544"/>
    </source>
</evidence>
<feature type="region of interest" description="Disordered" evidence="15">
    <location>
        <begin position="564"/>
        <end position="635"/>
    </location>
</feature>
<evidence type="ECO:0000256" key="7">
    <source>
        <dbReference type="ARBA" id="ARBA00022782"/>
    </source>
</evidence>
<dbReference type="FunFam" id="3.40.20.10:FF:000032">
    <property type="entry name" value="Drebrin 1"/>
    <property type="match status" value="1"/>
</dbReference>
<dbReference type="GO" id="GO:0030425">
    <property type="term" value="C:dendrite"/>
    <property type="evidence" value="ECO:0007669"/>
    <property type="project" value="UniProtKB-SubCell"/>
</dbReference>
<feature type="region of interest" description="Disordered" evidence="15">
    <location>
        <begin position="1"/>
        <end position="37"/>
    </location>
</feature>
<evidence type="ECO:0000256" key="2">
    <source>
        <dbReference type="ARBA" id="ARBA00004282"/>
    </source>
</evidence>
<feature type="compositionally biased region" description="Low complexity" evidence="15">
    <location>
        <begin position="14"/>
        <end position="32"/>
    </location>
</feature>
<dbReference type="CDD" id="cd11281">
    <property type="entry name" value="ADF_drebrin_like"/>
    <property type="match status" value="1"/>
</dbReference>
<feature type="compositionally biased region" description="Acidic residues" evidence="15">
    <location>
        <begin position="617"/>
        <end position="628"/>
    </location>
</feature>
<feature type="compositionally biased region" description="Basic and acidic residues" evidence="15">
    <location>
        <begin position="373"/>
        <end position="385"/>
    </location>
</feature>
<organism evidence="17 18">
    <name type="scientific">Xenopus laevis</name>
    <name type="common">African clawed frog</name>
    <dbReference type="NCBI Taxonomy" id="8355"/>
    <lineage>
        <taxon>Eukaryota</taxon>
        <taxon>Metazoa</taxon>
        <taxon>Chordata</taxon>
        <taxon>Craniata</taxon>
        <taxon>Vertebrata</taxon>
        <taxon>Euteleostomi</taxon>
        <taxon>Amphibia</taxon>
        <taxon>Batrachia</taxon>
        <taxon>Anura</taxon>
        <taxon>Pipoidea</taxon>
        <taxon>Pipidae</taxon>
        <taxon>Xenopodinae</taxon>
        <taxon>Xenopus</taxon>
        <taxon>Xenopus</taxon>
    </lineage>
</organism>
<proteinExistence type="predicted"/>
<evidence type="ECO:0000256" key="10">
    <source>
        <dbReference type="ARBA" id="ARBA00022990"/>
    </source>
</evidence>
<dbReference type="GO" id="GO:0070161">
    <property type="term" value="C:anchoring junction"/>
    <property type="evidence" value="ECO:0007669"/>
    <property type="project" value="UniProtKB-SubCell"/>
</dbReference>
<reference evidence="18" key="1">
    <citation type="journal article" date="2016" name="Nature">
        <title>Genome evolution in the allotetraploid frog Xenopus laevis.</title>
        <authorList>
            <person name="Session A.M."/>
            <person name="Uno Y."/>
            <person name="Kwon T."/>
            <person name="Chapman J.A."/>
            <person name="Toyoda A."/>
            <person name="Takahashi S."/>
            <person name="Fukui A."/>
            <person name="Hikosaka A."/>
            <person name="Suzuki A."/>
            <person name="Kondo M."/>
            <person name="van Heeringen S.J."/>
            <person name="Quigley I."/>
            <person name="Heinz S."/>
            <person name="Ogino H."/>
            <person name="Ochi H."/>
            <person name="Hellsten U."/>
            <person name="Lyons J.B."/>
            <person name="Simakov O."/>
            <person name="Putnam N."/>
            <person name="Stites J."/>
            <person name="Kuroki Y."/>
            <person name="Tanaka T."/>
            <person name="Michiue T."/>
            <person name="Watanabe M."/>
            <person name="Bogdanovic O."/>
            <person name="Lister R."/>
            <person name="Georgiou G."/>
            <person name="Paranjpe S.S."/>
            <person name="van Kruijsbergen I."/>
            <person name="Shu S."/>
            <person name="Carlson J."/>
            <person name="Kinoshita T."/>
            <person name="Ohta Y."/>
            <person name="Mawaribuchi S."/>
            <person name="Jenkins J."/>
            <person name="Grimwood J."/>
            <person name="Schmutz J."/>
            <person name="Mitros T."/>
            <person name="Mozaffari S.V."/>
            <person name="Suzuki Y."/>
            <person name="Haramoto Y."/>
            <person name="Yamamoto T.S."/>
            <person name="Takagi C."/>
            <person name="Heald R."/>
            <person name="Miller K."/>
            <person name="Haudenschild C."/>
            <person name="Kitzman J."/>
            <person name="Nakayama T."/>
            <person name="Izutsu Y."/>
            <person name="Robert J."/>
            <person name="Fortriede J."/>
            <person name="Burns K."/>
            <person name="Lotay V."/>
            <person name="Karimi K."/>
            <person name="Yasuoka Y."/>
            <person name="Dichmann D.S."/>
            <person name="Flajnik M.F."/>
            <person name="Houston D.W."/>
            <person name="Shendure J."/>
            <person name="DuPasquier L."/>
            <person name="Vize P.D."/>
            <person name="Zorn A.M."/>
            <person name="Ito M."/>
            <person name="Marcotte E.M."/>
            <person name="Wallingford J.B."/>
            <person name="Ito Y."/>
            <person name="Asashima M."/>
            <person name="Ueno N."/>
            <person name="Matsuda Y."/>
            <person name="Veenstra G.J."/>
            <person name="Fujiyama A."/>
            <person name="Harland R.M."/>
            <person name="Taira M."/>
            <person name="Rokhsar D.S."/>
        </authorList>
    </citation>
    <scope>NUCLEOTIDE SEQUENCE [LARGE SCALE GENOMIC DNA]</scope>
    <source>
        <strain evidence="18">J</strain>
    </source>
</reference>
<evidence type="ECO:0000256" key="6">
    <source>
        <dbReference type="ARBA" id="ARBA00022490"/>
    </source>
</evidence>
<evidence type="ECO:0000256" key="9">
    <source>
        <dbReference type="ARBA" id="ARBA00022949"/>
    </source>
</evidence>
<dbReference type="PROSITE" id="PS51263">
    <property type="entry name" value="ADF_H"/>
    <property type="match status" value="1"/>
</dbReference>
<dbReference type="GO" id="GO:0005884">
    <property type="term" value="C:actin filament"/>
    <property type="evidence" value="ECO:0007669"/>
    <property type="project" value="TreeGrafter"/>
</dbReference>
<dbReference type="GO" id="GO:0014069">
    <property type="term" value="C:postsynaptic density"/>
    <property type="evidence" value="ECO:0007669"/>
    <property type="project" value="TreeGrafter"/>
</dbReference>
<dbReference type="GO" id="GO:0045773">
    <property type="term" value="P:positive regulation of axon extension"/>
    <property type="evidence" value="ECO:0007669"/>
    <property type="project" value="TreeGrafter"/>
</dbReference>
<accession>A0A974HSK8</accession>
<evidence type="ECO:0000259" key="16">
    <source>
        <dbReference type="PROSITE" id="PS51263"/>
    </source>
</evidence>
<dbReference type="InterPro" id="IPR029006">
    <property type="entry name" value="ADF-H/Gelsolin-like_dom_sf"/>
</dbReference>
<evidence type="ECO:0000313" key="18">
    <source>
        <dbReference type="Proteomes" id="UP000694892"/>
    </source>
</evidence>
<keyword evidence="7" id="KW-0221">Differentiation</keyword>
<dbReference type="GO" id="GO:0048812">
    <property type="term" value="P:neuron projection morphogenesis"/>
    <property type="evidence" value="ECO:0007669"/>
    <property type="project" value="TreeGrafter"/>
</dbReference>
<feature type="compositionally biased region" description="Polar residues" evidence="15">
    <location>
        <begin position="347"/>
        <end position="363"/>
    </location>
</feature>
<evidence type="ECO:0000256" key="4">
    <source>
        <dbReference type="ARBA" id="ARBA00004624"/>
    </source>
</evidence>
<dbReference type="SUPFAM" id="SSF55753">
    <property type="entry name" value="Actin depolymerizing proteins"/>
    <property type="match status" value="1"/>
</dbReference>
<sequence length="635" mass="71446">MAAVPPLPQLQCVSDSSSPHPSPSLPQSSASSFHPPALSESAAGMASVSFNPHRLELLAAYQNVIENQNSIDWALYTYEDNSDILTLASSGGGGLHDLASRFENQKVMYGFCSVKEPHAMLARYVLINWVGEDVPDARKCACASHVAQIADFFQGVDVIVNASNVDDIDPVTIGQRLTNGSGRLSSPALQRLQLKDEGQTDPVGTNYQKTNAAVEMKRINREQFWEQAKKEEEERKEEERQKALEVRLRFEQERMEQERKEQEEREKRYQEREQQIEEHRKKLQDEEEEETKRLQSNSIFTGQREDEEAIEQKRTESEVEEAAAIIAQRTENPREFFKKQERAYSECGSTLQTPRTAFRSSSEAGPPCSPGPEPERRSSLGEEWTKTLTSENPMEDSVWTPQGLTEDVFMETKEDDVGFPEAPQLTGNEEEAVMELGEVDLISDAHPPPAQEATNLLDLWQNDEPQDSTWSDKNVITSQEEVNVEEKTFVETETCPSVPEDNLLNFELLPQPPATFCDMEAEEDPQSIIHIEGPHQMTLSYQHALQEASCHQPELTDSLLTNGETSQREGTQASEGYFSQSQDEDFAQSEDLSAKAPLPVFYNKPPEIDITCWDSDPVMEEEEEEEEGGGFGESA</sequence>
<dbReference type="InterPro" id="IPR002108">
    <property type="entry name" value="ADF-H"/>
</dbReference>
<dbReference type="PANTHER" id="PTHR10829">
    <property type="entry name" value="CORTACTIN AND DREBRIN"/>
    <property type="match status" value="1"/>
</dbReference>
<protein>
    <recommendedName>
        <fullName evidence="13">Drebrin</fullName>
    </recommendedName>
    <alternativeName>
        <fullName evidence="14">Developmentally-regulated brain protein</fullName>
    </alternativeName>
</protein>
<dbReference type="GO" id="GO:0030864">
    <property type="term" value="C:cortical actin cytoskeleton"/>
    <property type="evidence" value="ECO:0007669"/>
    <property type="project" value="TreeGrafter"/>
</dbReference>
<dbReference type="PANTHER" id="PTHR10829:SF1">
    <property type="entry name" value="DREBRIN"/>
    <property type="match status" value="1"/>
</dbReference>
<dbReference type="GO" id="GO:0030426">
    <property type="term" value="C:growth cone"/>
    <property type="evidence" value="ECO:0007669"/>
    <property type="project" value="UniProtKB-SubCell"/>
</dbReference>
<evidence type="ECO:0000256" key="5">
    <source>
        <dbReference type="ARBA" id="ARBA00022473"/>
    </source>
</evidence>
<keyword evidence="11" id="KW-0009">Actin-binding</keyword>
<dbReference type="Gene3D" id="3.40.20.10">
    <property type="entry name" value="Severin"/>
    <property type="match status" value="1"/>
</dbReference>
<dbReference type="GO" id="GO:0061003">
    <property type="term" value="P:positive regulation of dendritic spine morphogenesis"/>
    <property type="evidence" value="ECO:0007669"/>
    <property type="project" value="TreeGrafter"/>
</dbReference>
<dbReference type="AlphaFoldDB" id="A0A974HSK8"/>
<feature type="compositionally biased region" description="Polar residues" evidence="15">
    <location>
        <begin position="564"/>
        <end position="581"/>
    </location>
</feature>
<keyword evidence="6" id="KW-0963">Cytoplasm</keyword>
<keyword evidence="8" id="KW-0524">Neurogenesis</keyword>
<keyword evidence="10" id="KW-0007">Acetylation</keyword>
<name>A0A974HSK8_XENLA</name>
<evidence type="ECO:0000256" key="1">
    <source>
        <dbReference type="ARBA" id="ARBA00004279"/>
    </source>
</evidence>
<evidence type="ECO:0000313" key="17">
    <source>
        <dbReference type="EMBL" id="OCT88670.1"/>
    </source>
</evidence>
<dbReference type="Pfam" id="PF00241">
    <property type="entry name" value="Cofilin_ADF"/>
    <property type="match status" value="1"/>
</dbReference>
<evidence type="ECO:0000256" key="14">
    <source>
        <dbReference type="ARBA" id="ARBA00076970"/>
    </source>
</evidence>
<dbReference type="EMBL" id="CM004470">
    <property type="protein sequence ID" value="OCT88670.1"/>
    <property type="molecule type" value="Genomic_DNA"/>
</dbReference>
<feature type="domain" description="ADF-H" evidence="16">
    <location>
        <begin position="47"/>
        <end position="178"/>
    </location>
</feature>
<evidence type="ECO:0000256" key="11">
    <source>
        <dbReference type="ARBA" id="ARBA00023203"/>
    </source>
</evidence>
<evidence type="ECO:0000256" key="12">
    <source>
        <dbReference type="ARBA" id="ARBA00023273"/>
    </source>
</evidence>